<keyword evidence="10" id="KW-0675">Receptor</keyword>
<dbReference type="EMBL" id="MN739460">
    <property type="protein sequence ID" value="QHT05841.1"/>
    <property type="molecule type" value="Genomic_DNA"/>
</dbReference>
<feature type="transmembrane region" description="Helical" evidence="11">
    <location>
        <begin position="204"/>
        <end position="221"/>
    </location>
</feature>
<keyword evidence="8" id="KW-0157">Chromophore</keyword>
<dbReference type="GO" id="GO:0007602">
    <property type="term" value="P:phototransduction"/>
    <property type="evidence" value="ECO:0007669"/>
    <property type="project" value="UniProtKB-KW"/>
</dbReference>
<evidence type="ECO:0000256" key="6">
    <source>
        <dbReference type="ARBA" id="ARBA00022925"/>
    </source>
</evidence>
<evidence type="ECO:0000256" key="8">
    <source>
        <dbReference type="ARBA" id="ARBA00022991"/>
    </source>
</evidence>
<evidence type="ECO:0008006" key="13">
    <source>
        <dbReference type="Google" id="ProtNLM"/>
    </source>
</evidence>
<evidence type="ECO:0000256" key="11">
    <source>
        <dbReference type="SAM" id="Phobius"/>
    </source>
</evidence>
<comment type="subcellular location">
    <subcellularLocation>
        <location evidence="1">Membrane</location>
        <topology evidence="1">Multi-pass membrane protein</topology>
    </subcellularLocation>
</comment>
<proteinExistence type="inferred from homology"/>
<protein>
    <recommendedName>
        <fullName evidence="13">Bacteriorhodopsin-like protein</fullName>
    </recommendedName>
</protein>
<dbReference type="Gene3D" id="1.20.1070.10">
    <property type="entry name" value="Rhodopsin 7-helix transmembrane proteins"/>
    <property type="match status" value="1"/>
</dbReference>
<dbReference type="InterPro" id="IPR001425">
    <property type="entry name" value="Arc/bac/fun_rhodopsins"/>
</dbReference>
<dbReference type="SUPFAM" id="SSF81321">
    <property type="entry name" value="Family A G protein-coupled receptor-like"/>
    <property type="match status" value="1"/>
</dbReference>
<dbReference type="GO" id="GO:0009881">
    <property type="term" value="F:photoreceptor activity"/>
    <property type="evidence" value="ECO:0007669"/>
    <property type="project" value="UniProtKB-KW"/>
</dbReference>
<organism evidence="12">
    <name type="scientific">viral metagenome</name>
    <dbReference type="NCBI Taxonomy" id="1070528"/>
    <lineage>
        <taxon>unclassified sequences</taxon>
        <taxon>metagenomes</taxon>
        <taxon>organismal metagenomes</taxon>
    </lineage>
</organism>
<evidence type="ECO:0000256" key="9">
    <source>
        <dbReference type="ARBA" id="ARBA00023136"/>
    </source>
</evidence>
<feature type="transmembrane region" description="Helical" evidence="11">
    <location>
        <begin position="90"/>
        <end position="107"/>
    </location>
</feature>
<keyword evidence="4" id="KW-0716">Sensory transduction</keyword>
<reference evidence="12" key="1">
    <citation type="journal article" date="2020" name="Nature">
        <title>Giant virus diversity and host interactions through global metagenomics.</title>
        <authorList>
            <person name="Schulz F."/>
            <person name="Roux S."/>
            <person name="Paez-Espino D."/>
            <person name="Jungbluth S."/>
            <person name="Walsh D.A."/>
            <person name="Denef V.J."/>
            <person name="McMahon K.D."/>
            <person name="Konstantinidis K.T."/>
            <person name="Eloe-Fadrosh E.A."/>
            <person name="Kyrpides N.C."/>
            <person name="Woyke T."/>
        </authorList>
    </citation>
    <scope>NUCLEOTIDE SEQUENCE</scope>
    <source>
        <strain evidence="12">GVMAG-M-3300021425-14</strain>
    </source>
</reference>
<dbReference type="AlphaFoldDB" id="A0A6C0CMZ6"/>
<dbReference type="InterPro" id="IPR018229">
    <property type="entry name" value="Rhodopsin_retinal_BS"/>
</dbReference>
<keyword evidence="7 11" id="KW-1133">Transmembrane helix</keyword>
<keyword evidence="9 11" id="KW-0472">Membrane</keyword>
<dbReference type="Pfam" id="PF01036">
    <property type="entry name" value="Bac_rhodopsin"/>
    <property type="match status" value="1"/>
</dbReference>
<comment type="similarity">
    <text evidence="2">Belongs to the archaeal/bacterial/fungal opsin family.</text>
</comment>
<evidence type="ECO:0000313" key="12">
    <source>
        <dbReference type="EMBL" id="QHT05841.1"/>
    </source>
</evidence>
<keyword evidence="3" id="KW-0600">Photoreceptor protein</keyword>
<dbReference type="SMART" id="SM01021">
    <property type="entry name" value="Bac_rhodopsin"/>
    <property type="match status" value="1"/>
</dbReference>
<feature type="transmembrane region" description="Helical" evidence="11">
    <location>
        <begin position="146"/>
        <end position="163"/>
    </location>
</feature>
<dbReference type="GO" id="GO:0016020">
    <property type="term" value="C:membrane"/>
    <property type="evidence" value="ECO:0007669"/>
    <property type="project" value="UniProtKB-SubCell"/>
</dbReference>
<evidence type="ECO:0000256" key="10">
    <source>
        <dbReference type="ARBA" id="ARBA00023170"/>
    </source>
</evidence>
<evidence type="ECO:0000256" key="5">
    <source>
        <dbReference type="ARBA" id="ARBA00022692"/>
    </source>
</evidence>
<accession>A0A6C0CMZ6</accession>
<evidence type="ECO:0000256" key="1">
    <source>
        <dbReference type="ARBA" id="ARBA00004141"/>
    </source>
</evidence>
<name>A0A6C0CMZ6_9ZZZZ</name>
<dbReference type="PROSITE" id="PS00950">
    <property type="entry name" value="BACTERIAL_OPSIN_1"/>
    <property type="match status" value="1"/>
</dbReference>
<evidence type="ECO:0000256" key="4">
    <source>
        <dbReference type="ARBA" id="ARBA00022606"/>
    </source>
</evidence>
<evidence type="ECO:0000256" key="7">
    <source>
        <dbReference type="ARBA" id="ARBA00022989"/>
    </source>
</evidence>
<dbReference type="GO" id="GO:0005216">
    <property type="term" value="F:monoatomic ion channel activity"/>
    <property type="evidence" value="ECO:0007669"/>
    <property type="project" value="InterPro"/>
</dbReference>
<feature type="transmembrane region" description="Helical" evidence="11">
    <location>
        <begin position="175"/>
        <end position="192"/>
    </location>
</feature>
<sequence>MSNLIKKYLGENKEDLVKTTFYITYVFLLTTATITFIEAMRTNDAKIRNILNLETCISVVAAYFYGKFVDDIEKEGVNYEKINVTRYTDWFITTPIMLLVLVLAFLYNTGGRLSFFTFLKVLVLNFAMLTFGYLGETGAISKMSGFTLGFGAFFALYAFLYKTFLSKKYIFDNSLLYWSFFIFWSGYGLLYFTEDQIRNSGYNMLDLFAKCFVGIFFWAYFTKVFTLK</sequence>
<feature type="transmembrane region" description="Helical" evidence="11">
    <location>
        <begin position="20"/>
        <end position="40"/>
    </location>
</feature>
<feature type="transmembrane region" description="Helical" evidence="11">
    <location>
        <begin position="113"/>
        <end position="134"/>
    </location>
</feature>
<evidence type="ECO:0000256" key="3">
    <source>
        <dbReference type="ARBA" id="ARBA00022543"/>
    </source>
</evidence>
<evidence type="ECO:0000256" key="2">
    <source>
        <dbReference type="ARBA" id="ARBA00008130"/>
    </source>
</evidence>
<keyword evidence="5 11" id="KW-0812">Transmembrane</keyword>
<keyword evidence="6" id="KW-0681">Retinal protein</keyword>